<dbReference type="Pfam" id="PF02820">
    <property type="entry name" value="MBT"/>
    <property type="match status" value="2"/>
</dbReference>
<keyword evidence="6" id="KW-0804">Transcription</keyword>
<dbReference type="RefSeq" id="XP_032832611.1">
    <property type="nucleotide sequence ID" value="XM_032976720.1"/>
</dbReference>
<dbReference type="CTD" id="22955"/>
<keyword evidence="5" id="KW-0805">Transcription regulation</keyword>
<sequence length="895" mass="94722">MKRTPSKGEGPEIKREKSHKRRGRHPKSQNSPSHRFSWDDYLKETGGTSAPPSCFKQRPSPPRNEFAGGMKLEARDPRNPNSVCVASVVSVTGSRLRLRLDGSDNANDFWRLVDSAELRPVGACERAGGMLQPPLGFRMNASSWPMFLLKTLNGAEMAPGRIFHPEPPSPTQNGFRVGMKLEAVDRKNPHLICPATVGEVRGDEIFVTFDGWRGAFDYWCRHDSRDIFPAGWCQASGDNLQPPGHKVAPTPKPAPVIRSVRTETVPATPPSANNRDSALPATTLTTSASAVSAASAAASASASAASAATVATAAAASASSASHSAVAAAAVQGRGSNSSAVTNSGGGGAAITTTTAGGGGGTATATGNSGGAALPGSKVVKERRKPGRPPGSRNKAKPLERPLHGGGGGGGAGMLWATVRGGLHSSNNKKRGPKPGTRRRRGTPQPAMTVSGPQCGPLAIGGGGAGPSVPDPLGPSLVRGLPARTPAPSAMQTGLSTVCVYVNKRAGAGPFLDRRKVQLLPEHFGPGAAPAVLQLAVQACVDCARHPPHVLARLPNGDGDTIVTARYDGEVRSLRLPSVRSASFVLRFLEKLCHSLECDNLLSSQPACLASGNALPGRDDVDLARGIKRPSQEPFSSPLSPKRPRPLQHLPSEGEPRVAEGLTGDSLQRPSLETQDSALNALAVLQAPRRRPAPPSSLDVPRLLQRQFLPRHHHHHHLQQQLHRQQQQQHHRHQHHHQHRQQLHLATRRREEGFLLRDGGKLTRQGSSGSGSGGQFEGGRGSPCSPSQNAAGRRSSSSSSTSGTRRLSLLVAAGADAEGTSRDPSGWSVDDVMSFIRTADPTALAPHAELFRKHEIDGRALLLLKSEMMMKYMGLKLGPALKLAYHIDRLRQGKR</sequence>
<keyword evidence="7" id="KW-0539">Nucleus</keyword>
<dbReference type="GO" id="GO:0045892">
    <property type="term" value="P:negative regulation of DNA-templated transcription"/>
    <property type="evidence" value="ECO:0007669"/>
    <property type="project" value="TreeGrafter"/>
</dbReference>
<organism evidence="11 12">
    <name type="scientific">Petromyzon marinus</name>
    <name type="common">Sea lamprey</name>
    <dbReference type="NCBI Taxonomy" id="7757"/>
    <lineage>
        <taxon>Eukaryota</taxon>
        <taxon>Metazoa</taxon>
        <taxon>Chordata</taxon>
        <taxon>Craniata</taxon>
        <taxon>Vertebrata</taxon>
        <taxon>Cyclostomata</taxon>
        <taxon>Hyperoartia</taxon>
        <taxon>Petromyzontiformes</taxon>
        <taxon>Petromyzontidae</taxon>
        <taxon>Petromyzon</taxon>
    </lineage>
</organism>
<feature type="region of interest" description="Disordered" evidence="9">
    <location>
        <begin position="757"/>
        <end position="804"/>
    </location>
</feature>
<evidence type="ECO:0000256" key="5">
    <source>
        <dbReference type="ARBA" id="ARBA00023015"/>
    </source>
</evidence>
<dbReference type="PANTHER" id="PTHR12247:SF132">
    <property type="entry name" value="POLYCOMB PROTEIN SCM"/>
    <property type="match status" value="1"/>
</dbReference>
<feature type="repeat" description="MBT" evidence="8">
    <location>
        <begin position="142"/>
        <end position="243"/>
    </location>
</feature>
<reference evidence="12" key="1">
    <citation type="submission" date="2025-08" db="UniProtKB">
        <authorList>
            <consortium name="RefSeq"/>
        </authorList>
    </citation>
    <scope>IDENTIFICATION</scope>
    <source>
        <tissue evidence="12">Sperm</tissue>
    </source>
</reference>
<gene>
    <name evidence="12" type="primary">LOC116955578</name>
</gene>
<dbReference type="PANTHER" id="PTHR12247">
    <property type="entry name" value="POLYCOMB GROUP PROTEIN"/>
    <property type="match status" value="1"/>
</dbReference>
<feature type="compositionally biased region" description="Basic residues" evidence="9">
    <location>
        <begin position="427"/>
        <end position="442"/>
    </location>
</feature>
<feature type="compositionally biased region" description="Basic residues" evidence="9">
    <location>
        <begin position="729"/>
        <end position="742"/>
    </location>
</feature>
<dbReference type="Gene3D" id="3.90.1150.190">
    <property type="entry name" value="SLED domain"/>
    <property type="match status" value="1"/>
</dbReference>
<dbReference type="InterPro" id="IPR050548">
    <property type="entry name" value="PcG_chromatin_remod_factors"/>
</dbReference>
<dbReference type="CDD" id="cd20092">
    <property type="entry name" value="MBT_dScm-like_rpt2"/>
    <property type="match status" value="1"/>
</dbReference>
<dbReference type="InterPro" id="IPR004092">
    <property type="entry name" value="Mbt"/>
</dbReference>
<dbReference type="InterPro" id="IPR013761">
    <property type="entry name" value="SAM/pointed_sf"/>
</dbReference>
<keyword evidence="3" id="KW-0678">Repressor</keyword>
<dbReference type="Pfam" id="PF00536">
    <property type="entry name" value="SAM_1"/>
    <property type="match status" value="1"/>
</dbReference>
<evidence type="ECO:0000256" key="9">
    <source>
        <dbReference type="SAM" id="MobiDB-lite"/>
    </source>
</evidence>
<feature type="region of interest" description="Disordered" evidence="9">
    <location>
        <begin position="1"/>
        <end position="78"/>
    </location>
</feature>
<evidence type="ECO:0000256" key="7">
    <source>
        <dbReference type="ARBA" id="ARBA00023242"/>
    </source>
</evidence>
<dbReference type="Pfam" id="PF12140">
    <property type="entry name" value="SLED"/>
    <property type="match status" value="1"/>
</dbReference>
<name>A0AAJ7XFK1_PETMA</name>
<evidence type="ECO:0000256" key="1">
    <source>
        <dbReference type="ARBA" id="ARBA00004123"/>
    </source>
</evidence>
<evidence type="ECO:0000259" key="10">
    <source>
        <dbReference type="PROSITE" id="PS50105"/>
    </source>
</evidence>
<dbReference type="GO" id="GO:0005634">
    <property type="term" value="C:nucleus"/>
    <property type="evidence" value="ECO:0007669"/>
    <property type="project" value="UniProtKB-SubCell"/>
</dbReference>
<evidence type="ECO:0000256" key="6">
    <source>
        <dbReference type="ARBA" id="ARBA00023163"/>
    </source>
</evidence>
<dbReference type="InterPro" id="IPR038348">
    <property type="entry name" value="SLED_sf"/>
</dbReference>
<keyword evidence="4" id="KW-0677">Repeat</keyword>
<dbReference type="SUPFAM" id="SSF47769">
    <property type="entry name" value="SAM/Pointed domain"/>
    <property type="match status" value="1"/>
</dbReference>
<dbReference type="AlphaFoldDB" id="A0AAJ7XFK1"/>
<feature type="region of interest" description="Disordered" evidence="9">
    <location>
        <begin position="355"/>
        <end position="474"/>
    </location>
</feature>
<dbReference type="FunFam" id="2.30.30.140:FF:000016">
    <property type="entry name" value="polycomb protein SCMH1 isoform X1"/>
    <property type="match status" value="1"/>
</dbReference>
<evidence type="ECO:0000256" key="3">
    <source>
        <dbReference type="ARBA" id="ARBA00022491"/>
    </source>
</evidence>
<feature type="region of interest" description="Disordered" evidence="9">
    <location>
        <begin position="712"/>
        <end position="745"/>
    </location>
</feature>
<feature type="compositionally biased region" description="Low complexity" evidence="9">
    <location>
        <begin position="792"/>
        <end position="804"/>
    </location>
</feature>
<comment type="subcellular location">
    <subcellularLocation>
        <location evidence="1">Nucleus</location>
    </subcellularLocation>
</comment>
<evidence type="ECO:0000256" key="4">
    <source>
        <dbReference type="ARBA" id="ARBA00022737"/>
    </source>
</evidence>
<feature type="compositionally biased region" description="Basic residues" evidence="9">
    <location>
        <begin position="16"/>
        <end position="27"/>
    </location>
</feature>
<feature type="compositionally biased region" description="Gly residues" evidence="9">
    <location>
        <begin position="768"/>
        <end position="781"/>
    </location>
</feature>
<dbReference type="InterPro" id="IPR001660">
    <property type="entry name" value="SAM"/>
</dbReference>
<dbReference type="Gene3D" id="2.30.30.140">
    <property type="match status" value="2"/>
</dbReference>
<dbReference type="InterPro" id="IPR047531">
    <property type="entry name" value="SAM_Scm-like"/>
</dbReference>
<feature type="compositionally biased region" description="Low complexity" evidence="9">
    <location>
        <begin position="719"/>
        <end position="728"/>
    </location>
</feature>
<feature type="region of interest" description="Disordered" evidence="9">
    <location>
        <begin position="629"/>
        <end position="669"/>
    </location>
</feature>
<feature type="repeat" description="MBT" evidence="8">
    <location>
        <begin position="36"/>
        <end position="134"/>
    </location>
</feature>
<dbReference type="PROSITE" id="PS51079">
    <property type="entry name" value="MBT"/>
    <property type="match status" value="2"/>
</dbReference>
<dbReference type="Gene3D" id="1.10.150.50">
    <property type="entry name" value="Transcription Factor, Ets-1"/>
    <property type="match status" value="1"/>
</dbReference>
<evidence type="ECO:0000256" key="2">
    <source>
        <dbReference type="ARBA" id="ARBA00008469"/>
    </source>
</evidence>
<dbReference type="PROSITE" id="PS50105">
    <property type="entry name" value="SAM_DOMAIN"/>
    <property type="match status" value="1"/>
</dbReference>
<feature type="compositionally biased region" description="Gly residues" evidence="9">
    <location>
        <begin position="404"/>
        <end position="413"/>
    </location>
</feature>
<dbReference type="SUPFAM" id="SSF63748">
    <property type="entry name" value="Tudor/PWWP/MBT"/>
    <property type="match status" value="2"/>
</dbReference>
<comment type="similarity">
    <text evidence="2">Belongs to the SCM family.</text>
</comment>
<evidence type="ECO:0000313" key="11">
    <source>
        <dbReference type="Proteomes" id="UP001318040"/>
    </source>
</evidence>
<dbReference type="GO" id="GO:0042393">
    <property type="term" value="F:histone binding"/>
    <property type="evidence" value="ECO:0007669"/>
    <property type="project" value="TreeGrafter"/>
</dbReference>
<dbReference type="SMART" id="SM00561">
    <property type="entry name" value="MBT"/>
    <property type="match status" value="2"/>
</dbReference>
<evidence type="ECO:0000313" key="12">
    <source>
        <dbReference type="RefSeq" id="XP_032832611.1"/>
    </source>
</evidence>
<protein>
    <submittedName>
        <fullName evidence="12">Polycomb protein SCMH1-like</fullName>
    </submittedName>
</protein>
<evidence type="ECO:0000256" key="8">
    <source>
        <dbReference type="PROSITE-ProRule" id="PRU00459"/>
    </source>
</evidence>
<keyword evidence="11" id="KW-1185">Reference proteome</keyword>
<dbReference type="Proteomes" id="UP001318040">
    <property type="component" value="Chromosome 60"/>
</dbReference>
<dbReference type="SMART" id="SM00454">
    <property type="entry name" value="SAM"/>
    <property type="match status" value="1"/>
</dbReference>
<dbReference type="InterPro" id="IPR021987">
    <property type="entry name" value="SLED"/>
</dbReference>
<dbReference type="GO" id="GO:0003682">
    <property type="term" value="F:chromatin binding"/>
    <property type="evidence" value="ECO:0007669"/>
    <property type="project" value="TreeGrafter"/>
</dbReference>
<accession>A0AAJ7XFK1</accession>
<feature type="domain" description="SAM" evidence="10">
    <location>
        <begin position="827"/>
        <end position="893"/>
    </location>
</feature>
<dbReference type="FunFam" id="1.10.150.50:FF:000018">
    <property type="entry name" value="Polycomb protein scmh1 isoform 4"/>
    <property type="match status" value="1"/>
</dbReference>
<proteinExistence type="inferred from homology"/>
<dbReference type="KEGG" id="pmrn:116955578"/>
<dbReference type="CDD" id="cd09578">
    <property type="entry name" value="SAM_Scm"/>
    <property type="match status" value="1"/>
</dbReference>